<name>A0A7M3DQP4_RHILE</name>
<dbReference type="EMBL" id="SIOP01000001">
    <property type="protein sequence ID" value="TAY50950.1"/>
    <property type="molecule type" value="Genomic_DNA"/>
</dbReference>
<evidence type="ECO:0000313" key="2">
    <source>
        <dbReference type="Proteomes" id="UP000292974"/>
    </source>
</evidence>
<comment type="caution">
    <text evidence="1">The sequence shown here is derived from an EMBL/GenBank/DDBJ whole genome shotgun (WGS) entry which is preliminary data.</text>
</comment>
<organism evidence="1 2">
    <name type="scientific">Rhizobium leguminosarum</name>
    <dbReference type="NCBI Taxonomy" id="384"/>
    <lineage>
        <taxon>Bacteria</taxon>
        <taxon>Pseudomonadati</taxon>
        <taxon>Pseudomonadota</taxon>
        <taxon>Alphaproteobacteria</taxon>
        <taxon>Hyphomicrobiales</taxon>
        <taxon>Rhizobiaceae</taxon>
        <taxon>Rhizobium/Agrobacterium group</taxon>
        <taxon>Rhizobium</taxon>
    </lineage>
</organism>
<evidence type="ECO:0000313" key="1">
    <source>
        <dbReference type="EMBL" id="TAY50950.1"/>
    </source>
</evidence>
<accession>A0A7M3DQP4</accession>
<sequence length="101" mass="11574">METAIFPVISLVPRPPTNNHYGYRNAFRETRQMRPIRFTPTNSDEEYFDPLFEVPASRDYIEVSDIVEPNHSPLIRLDGQPLRYTSQAMGFIGFVKLGVAA</sequence>
<proteinExistence type="predicted"/>
<dbReference type="RefSeq" id="WP_130715838.1">
    <property type="nucleotide sequence ID" value="NZ_SIOP01000001.1"/>
</dbReference>
<reference evidence="1 2" key="1">
    <citation type="submission" date="2019-02" db="EMBL/GenBank/DDBJ databases">
        <title>The genomic architecture of introgression among sibling species of bacteria.</title>
        <authorList>
            <person name="Cavassim M.I.A."/>
            <person name="Moeskjaer S."/>
            <person name="Moslemi C."/>
            <person name="Fields B."/>
            <person name="Bachmann A."/>
            <person name="Vilhjalmsson B."/>
            <person name="Schierup M.H."/>
            <person name="Young J.P.W."/>
            <person name="Andersen S.U."/>
        </authorList>
    </citation>
    <scope>NUCLEOTIDE SEQUENCE [LARGE SCALE GENOMIC DNA]</scope>
    <source>
        <strain evidence="1 2">SM135B</strain>
    </source>
</reference>
<dbReference type="AlphaFoldDB" id="A0A7M3DQP4"/>
<protein>
    <submittedName>
        <fullName evidence="1">Uncharacterized protein</fullName>
    </submittedName>
</protein>
<gene>
    <name evidence="1" type="ORF">ELH90_04120</name>
</gene>
<dbReference type="Proteomes" id="UP000292974">
    <property type="component" value="Unassembled WGS sequence"/>
</dbReference>